<feature type="non-terminal residue" evidence="1">
    <location>
        <position position="1"/>
    </location>
</feature>
<gene>
    <name evidence="1" type="ORF">B0T21DRAFT_256660</name>
</gene>
<keyword evidence="2" id="KW-1185">Reference proteome</keyword>
<comment type="caution">
    <text evidence="1">The sequence shown here is derived from an EMBL/GenBank/DDBJ whole genome shotgun (WGS) entry which is preliminary data.</text>
</comment>
<protein>
    <submittedName>
        <fullName evidence="1">Uncharacterized protein</fullName>
    </submittedName>
</protein>
<dbReference type="EMBL" id="JAUKTV010000003">
    <property type="protein sequence ID" value="KAK0741667.1"/>
    <property type="molecule type" value="Genomic_DNA"/>
</dbReference>
<proteinExistence type="predicted"/>
<sequence>PTAHTYNSHCRLRPLSPSNDEIPPITPQFFYSSPIPIDDPLSAAIATIPDASNPASTSTVQNHRPFSEGDNLSLERAWLQFSTPHSREQHKRQVRRYWYRTNNSNNKVDDDEGEIKKRLEGVVERLARGHVERHTREGGIVGKEGLVVATLATLGGTLGGGRE</sequence>
<accession>A0AA40ELQ5</accession>
<evidence type="ECO:0000313" key="1">
    <source>
        <dbReference type="EMBL" id="KAK0741667.1"/>
    </source>
</evidence>
<organism evidence="1 2">
    <name type="scientific">Apiosordaria backusii</name>
    <dbReference type="NCBI Taxonomy" id="314023"/>
    <lineage>
        <taxon>Eukaryota</taxon>
        <taxon>Fungi</taxon>
        <taxon>Dikarya</taxon>
        <taxon>Ascomycota</taxon>
        <taxon>Pezizomycotina</taxon>
        <taxon>Sordariomycetes</taxon>
        <taxon>Sordariomycetidae</taxon>
        <taxon>Sordariales</taxon>
        <taxon>Lasiosphaeriaceae</taxon>
        <taxon>Apiosordaria</taxon>
    </lineage>
</organism>
<dbReference type="Proteomes" id="UP001172159">
    <property type="component" value="Unassembled WGS sequence"/>
</dbReference>
<feature type="non-terminal residue" evidence="1">
    <location>
        <position position="163"/>
    </location>
</feature>
<reference evidence="1" key="1">
    <citation type="submission" date="2023-06" db="EMBL/GenBank/DDBJ databases">
        <title>Genome-scale phylogeny and comparative genomics of the fungal order Sordariales.</title>
        <authorList>
            <consortium name="Lawrence Berkeley National Laboratory"/>
            <person name="Hensen N."/>
            <person name="Bonometti L."/>
            <person name="Westerberg I."/>
            <person name="Brannstrom I.O."/>
            <person name="Guillou S."/>
            <person name="Cros-Aarteil S."/>
            <person name="Calhoun S."/>
            <person name="Haridas S."/>
            <person name="Kuo A."/>
            <person name="Mondo S."/>
            <person name="Pangilinan J."/>
            <person name="Riley R."/>
            <person name="Labutti K."/>
            <person name="Andreopoulos B."/>
            <person name="Lipzen A."/>
            <person name="Chen C."/>
            <person name="Yanf M."/>
            <person name="Daum C."/>
            <person name="Ng V."/>
            <person name="Clum A."/>
            <person name="Steindorff A."/>
            <person name="Ohm R."/>
            <person name="Martin F."/>
            <person name="Silar P."/>
            <person name="Natvig D."/>
            <person name="Lalanne C."/>
            <person name="Gautier V."/>
            <person name="Ament-Velasquez S.L."/>
            <person name="Kruys A."/>
            <person name="Hutchinson M.I."/>
            <person name="Powell A.J."/>
            <person name="Barry K."/>
            <person name="Miller A.N."/>
            <person name="Grigoriev I.V."/>
            <person name="Debuchy R."/>
            <person name="Gladieux P."/>
            <person name="Thoren M.H."/>
            <person name="Johannesson H."/>
        </authorList>
    </citation>
    <scope>NUCLEOTIDE SEQUENCE</scope>
    <source>
        <strain evidence="1">CBS 540.89</strain>
    </source>
</reference>
<evidence type="ECO:0000313" key="2">
    <source>
        <dbReference type="Proteomes" id="UP001172159"/>
    </source>
</evidence>
<dbReference type="AlphaFoldDB" id="A0AA40ELQ5"/>
<name>A0AA40ELQ5_9PEZI</name>